<dbReference type="AlphaFoldDB" id="A0A7W3J5J2"/>
<dbReference type="CDD" id="cd06170">
    <property type="entry name" value="LuxR_C_like"/>
    <property type="match status" value="1"/>
</dbReference>
<dbReference type="Proteomes" id="UP000540568">
    <property type="component" value="Unassembled WGS sequence"/>
</dbReference>
<dbReference type="SUPFAM" id="SSF46894">
    <property type="entry name" value="C-terminal effector domain of the bipartite response regulators"/>
    <property type="match status" value="1"/>
</dbReference>
<dbReference type="Pfam" id="PF00196">
    <property type="entry name" value="GerE"/>
    <property type="match status" value="1"/>
</dbReference>
<protein>
    <submittedName>
        <fullName evidence="4">DNA-binding CsgD family transcriptional regulator</fullName>
    </submittedName>
</protein>
<dbReference type="InterPro" id="IPR036388">
    <property type="entry name" value="WH-like_DNA-bd_sf"/>
</dbReference>
<name>A0A7W3J5J2_9MICO</name>
<dbReference type="InterPro" id="IPR027417">
    <property type="entry name" value="P-loop_NTPase"/>
</dbReference>
<dbReference type="GO" id="GO:0004016">
    <property type="term" value="F:adenylate cyclase activity"/>
    <property type="evidence" value="ECO:0007669"/>
    <property type="project" value="TreeGrafter"/>
</dbReference>
<reference evidence="4 5" key="1">
    <citation type="submission" date="2020-07" db="EMBL/GenBank/DDBJ databases">
        <title>Sequencing the genomes of 1000 actinobacteria strains.</title>
        <authorList>
            <person name="Klenk H.-P."/>
        </authorList>
    </citation>
    <scope>NUCLEOTIDE SEQUENCE [LARGE SCALE GENOMIC DNA]</scope>
    <source>
        <strain evidence="4 5">DSM 44121</strain>
    </source>
</reference>
<dbReference type="InterPro" id="IPR016032">
    <property type="entry name" value="Sig_transdc_resp-reg_C-effctor"/>
</dbReference>
<dbReference type="GO" id="GO:0003677">
    <property type="term" value="F:DNA binding"/>
    <property type="evidence" value="ECO:0007669"/>
    <property type="project" value="UniProtKB-KW"/>
</dbReference>
<evidence type="ECO:0000313" key="4">
    <source>
        <dbReference type="EMBL" id="MBA8806706.1"/>
    </source>
</evidence>
<dbReference type="Pfam" id="PF13191">
    <property type="entry name" value="AAA_16"/>
    <property type="match status" value="1"/>
</dbReference>
<evidence type="ECO:0000256" key="1">
    <source>
        <dbReference type="ARBA" id="ARBA00022741"/>
    </source>
</evidence>
<organism evidence="4 5">
    <name type="scientific">Promicromonospora sukumoe</name>
    <dbReference type="NCBI Taxonomy" id="88382"/>
    <lineage>
        <taxon>Bacteria</taxon>
        <taxon>Bacillati</taxon>
        <taxon>Actinomycetota</taxon>
        <taxon>Actinomycetes</taxon>
        <taxon>Micrococcales</taxon>
        <taxon>Promicromonosporaceae</taxon>
        <taxon>Promicromonospora</taxon>
    </lineage>
</organism>
<dbReference type="EMBL" id="JACGWV010000001">
    <property type="protein sequence ID" value="MBA8806706.1"/>
    <property type="molecule type" value="Genomic_DNA"/>
</dbReference>
<dbReference type="GO" id="GO:0005737">
    <property type="term" value="C:cytoplasm"/>
    <property type="evidence" value="ECO:0007669"/>
    <property type="project" value="TreeGrafter"/>
</dbReference>
<dbReference type="SMART" id="SM00421">
    <property type="entry name" value="HTH_LUXR"/>
    <property type="match status" value="1"/>
</dbReference>
<evidence type="ECO:0000259" key="3">
    <source>
        <dbReference type="PROSITE" id="PS50043"/>
    </source>
</evidence>
<dbReference type="PROSITE" id="PS00622">
    <property type="entry name" value="HTH_LUXR_1"/>
    <property type="match status" value="1"/>
</dbReference>
<gene>
    <name evidence="4" type="ORF">FHX71_000648</name>
</gene>
<accession>A0A7W3J5J2</accession>
<dbReference type="GO" id="GO:0006355">
    <property type="term" value="P:regulation of DNA-templated transcription"/>
    <property type="evidence" value="ECO:0007669"/>
    <property type="project" value="InterPro"/>
</dbReference>
<keyword evidence="2" id="KW-0067">ATP-binding</keyword>
<comment type="caution">
    <text evidence="4">The sequence shown here is derived from an EMBL/GenBank/DDBJ whole genome shotgun (WGS) entry which is preliminary data.</text>
</comment>
<keyword evidence="1" id="KW-0547">Nucleotide-binding</keyword>
<dbReference type="PROSITE" id="PS50043">
    <property type="entry name" value="HTH_LUXR_2"/>
    <property type="match status" value="1"/>
</dbReference>
<dbReference type="RefSeq" id="WP_182614395.1">
    <property type="nucleotide sequence ID" value="NZ_BAAATF010000002.1"/>
</dbReference>
<keyword evidence="4" id="KW-0238">DNA-binding</keyword>
<dbReference type="GO" id="GO:0005524">
    <property type="term" value="F:ATP binding"/>
    <property type="evidence" value="ECO:0007669"/>
    <property type="project" value="UniProtKB-KW"/>
</dbReference>
<dbReference type="Gene3D" id="3.40.50.300">
    <property type="entry name" value="P-loop containing nucleotide triphosphate hydrolases"/>
    <property type="match status" value="1"/>
</dbReference>
<dbReference type="InterPro" id="IPR000792">
    <property type="entry name" value="Tscrpt_reg_LuxR_C"/>
</dbReference>
<feature type="domain" description="HTH luxR-type" evidence="3">
    <location>
        <begin position="895"/>
        <end position="960"/>
    </location>
</feature>
<dbReference type="PANTHER" id="PTHR16305:SF35">
    <property type="entry name" value="TRANSCRIPTIONAL ACTIVATOR DOMAIN"/>
    <property type="match status" value="1"/>
</dbReference>
<dbReference type="SUPFAM" id="SSF52540">
    <property type="entry name" value="P-loop containing nucleoside triphosphate hydrolases"/>
    <property type="match status" value="1"/>
</dbReference>
<keyword evidence="5" id="KW-1185">Reference proteome</keyword>
<sequence length="969" mass="102096">MSLDQTASAPARPRVSPVLVGRTAELEALVRTVLKTPSLVVIDGEAGVGKSRLVRELAADPALAGTPVLIGHCEHLQEPLPLAPVLDVLSHHADLVPPGDYNPIVGALAPLVPELGDRLPPPPPELADQGAARHRVFRAATELLDRMGPAVLVLEDVHWAESSTFDFLTFLAAHQPPGLCIVLTLRSGGAPLPVRESFARAASGPPLALSLRPLDPAGVGELAGRILGTPVSAAFAASLHERTGGIPFVAEEVLGTLHETPLPDDGAHHDDVLTDLAVPTALRDVVLGRLDGVAEGTREVLGVASVLDHPVDVDLIAEVTGLPPADVVAALVDAITAGLLHEQDGQVRFRHVLAEQIVYDALPTPTRRLLHRTVARAIEEREGPRPVARLAHHYQRAGDVTRFVGYAEDAADLAVTHGDDAHAARLLVQAMATDLPTEQRLRLAVKLGRAAVDGLAHIEAVPLLQQLLATEALPGDVRGELRFALGRLIRQQGLADAGYREIEQALPDLAENPALLARALAILAAPETVADRPMAVHAARGEQARDAARRSGATDVGLAVRIADASLLIEQGSPDGWALVERLLADDALSAYPREHARACVNWAQAALHVGHVRRAERLLAEGRRVVAAAEYLRVTDVIELVAAAVDCSAGRWSDLAGRAHELVVRRPGYDAASLDDHLLHGIMLAASGGTQEAVAHFTALVEDAARVGAVWPLLAGRSALARLLLTLDDVEGSARQADLAVAAARQKGNWVWAAEPMLCLVDALVAQGRTAEARAHVEELAAGLGVVDAPLAHAALLSCRAVVAHADGDGVAAVGLLREARAVVADAGLRHEESRVVERLGGWLAEDGDAEGATLLVEALRGYGGRAATNDVARVTRTLRRHGLPVPYPWRGGRRSNGLGLSGREREVALLAAQGRTNRQIAADLFLSPRTVESHVRNALRKLGCSSRADLAVHLLADAGEDRAAAAG</sequence>
<dbReference type="InterPro" id="IPR041664">
    <property type="entry name" value="AAA_16"/>
</dbReference>
<dbReference type="PRINTS" id="PR00038">
    <property type="entry name" value="HTHLUXR"/>
</dbReference>
<proteinExistence type="predicted"/>
<dbReference type="Gene3D" id="1.10.10.10">
    <property type="entry name" value="Winged helix-like DNA-binding domain superfamily/Winged helix DNA-binding domain"/>
    <property type="match status" value="1"/>
</dbReference>
<evidence type="ECO:0000313" key="5">
    <source>
        <dbReference type="Proteomes" id="UP000540568"/>
    </source>
</evidence>
<dbReference type="PANTHER" id="PTHR16305">
    <property type="entry name" value="TESTICULAR SOLUBLE ADENYLYL CYCLASE"/>
    <property type="match status" value="1"/>
</dbReference>
<evidence type="ECO:0000256" key="2">
    <source>
        <dbReference type="ARBA" id="ARBA00022840"/>
    </source>
</evidence>